<name>A0ABP7AED0_9ACTN</name>
<dbReference type="Pfam" id="PF03551">
    <property type="entry name" value="PadR"/>
    <property type="match status" value="1"/>
</dbReference>
<evidence type="ECO:0000259" key="1">
    <source>
        <dbReference type="Pfam" id="PF03551"/>
    </source>
</evidence>
<accession>A0ABP7AED0</accession>
<organism evidence="2 3">
    <name type="scientific">Microlunatus ginsengisoli</name>
    <dbReference type="NCBI Taxonomy" id="363863"/>
    <lineage>
        <taxon>Bacteria</taxon>
        <taxon>Bacillati</taxon>
        <taxon>Actinomycetota</taxon>
        <taxon>Actinomycetes</taxon>
        <taxon>Propionibacteriales</taxon>
        <taxon>Propionibacteriaceae</taxon>
        <taxon>Microlunatus</taxon>
    </lineage>
</organism>
<feature type="domain" description="Transcription regulator PadR N-terminal" evidence="1">
    <location>
        <begin position="7"/>
        <end position="78"/>
    </location>
</feature>
<dbReference type="InterPro" id="IPR036388">
    <property type="entry name" value="WH-like_DNA-bd_sf"/>
</dbReference>
<evidence type="ECO:0000313" key="3">
    <source>
        <dbReference type="Proteomes" id="UP001501490"/>
    </source>
</evidence>
<dbReference type="InterPro" id="IPR005149">
    <property type="entry name" value="Tscrpt_reg_PadR_N"/>
</dbReference>
<reference evidence="3" key="1">
    <citation type="journal article" date="2019" name="Int. J. Syst. Evol. Microbiol.">
        <title>The Global Catalogue of Microorganisms (GCM) 10K type strain sequencing project: providing services to taxonomists for standard genome sequencing and annotation.</title>
        <authorList>
            <consortium name="The Broad Institute Genomics Platform"/>
            <consortium name="The Broad Institute Genome Sequencing Center for Infectious Disease"/>
            <person name="Wu L."/>
            <person name="Ma J."/>
        </authorList>
    </citation>
    <scope>NUCLEOTIDE SEQUENCE [LARGE SCALE GENOMIC DNA]</scope>
    <source>
        <strain evidence="3">JCM 16929</strain>
    </source>
</reference>
<comment type="caution">
    <text evidence="2">The sequence shown here is derived from an EMBL/GenBank/DDBJ whole genome shotgun (WGS) entry which is preliminary data.</text>
</comment>
<dbReference type="InterPro" id="IPR036390">
    <property type="entry name" value="WH_DNA-bd_sf"/>
</dbReference>
<dbReference type="Gene3D" id="1.10.10.10">
    <property type="entry name" value="Winged helix-like DNA-binding domain superfamily/Winged helix DNA-binding domain"/>
    <property type="match status" value="1"/>
</dbReference>
<gene>
    <name evidence="2" type="ORF">GCM10022236_35960</name>
</gene>
<sequence length="202" mass="23029">MKLEHILLGALLERPSTGYDLKKFMDTHGRFLRSNTQMSQVYRSLTAMTDRGWVRFTAEDRPGAQDAKIYSVTAEGATVFLDWLTGAYQPPTRFEDPELSGRLAFAGFMTIDQLIRLLDVEIEARRQQVARYRFRDRDIDFEPTIAFDQTLARSLGQRLHEIGAAAIDTHIEQLTALRDDLLDGHLPARAATETLTEKEISR</sequence>
<evidence type="ECO:0000313" key="2">
    <source>
        <dbReference type="EMBL" id="GAA3630309.1"/>
    </source>
</evidence>
<dbReference type="PANTHER" id="PTHR43252">
    <property type="entry name" value="TRANSCRIPTIONAL REGULATOR YQJI"/>
    <property type="match status" value="1"/>
</dbReference>
<dbReference type="RefSeq" id="WP_344807105.1">
    <property type="nucleotide sequence ID" value="NZ_BAABAB010000026.1"/>
</dbReference>
<dbReference type="SUPFAM" id="SSF46785">
    <property type="entry name" value="Winged helix' DNA-binding domain"/>
    <property type="match status" value="1"/>
</dbReference>
<proteinExistence type="predicted"/>
<protein>
    <submittedName>
        <fullName evidence="2">PadR family transcriptional regulator</fullName>
    </submittedName>
</protein>
<dbReference type="Proteomes" id="UP001501490">
    <property type="component" value="Unassembled WGS sequence"/>
</dbReference>
<dbReference type="EMBL" id="BAABAB010000026">
    <property type="protein sequence ID" value="GAA3630309.1"/>
    <property type="molecule type" value="Genomic_DNA"/>
</dbReference>
<dbReference type="PANTHER" id="PTHR43252:SF4">
    <property type="entry name" value="TRANSCRIPTIONAL REGULATORY PROTEIN"/>
    <property type="match status" value="1"/>
</dbReference>
<keyword evidence="3" id="KW-1185">Reference proteome</keyword>